<reference evidence="1" key="1">
    <citation type="submission" date="2018-02" db="EMBL/GenBank/DDBJ databases">
        <authorList>
            <person name="Cohen D.B."/>
            <person name="Kent A.D."/>
        </authorList>
    </citation>
    <scope>NUCLEOTIDE SEQUENCE</scope>
</reference>
<gene>
    <name evidence="1" type="ORF">FSB_LOCUS56957</name>
</gene>
<evidence type="ECO:0000313" key="1">
    <source>
        <dbReference type="EMBL" id="SPD29075.1"/>
    </source>
</evidence>
<organism evidence="1">
    <name type="scientific">Fagus sylvatica</name>
    <name type="common">Beechnut</name>
    <dbReference type="NCBI Taxonomy" id="28930"/>
    <lineage>
        <taxon>Eukaryota</taxon>
        <taxon>Viridiplantae</taxon>
        <taxon>Streptophyta</taxon>
        <taxon>Embryophyta</taxon>
        <taxon>Tracheophyta</taxon>
        <taxon>Spermatophyta</taxon>
        <taxon>Magnoliopsida</taxon>
        <taxon>eudicotyledons</taxon>
        <taxon>Gunneridae</taxon>
        <taxon>Pentapetalae</taxon>
        <taxon>rosids</taxon>
        <taxon>fabids</taxon>
        <taxon>Fagales</taxon>
        <taxon>Fagaceae</taxon>
        <taxon>Fagus</taxon>
    </lineage>
</organism>
<protein>
    <submittedName>
        <fullName evidence="1">Uncharacterized protein</fullName>
    </submittedName>
</protein>
<dbReference type="EMBL" id="OIVN01006259">
    <property type="protein sequence ID" value="SPD29075.1"/>
    <property type="molecule type" value="Genomic_DNA"/>
</dbReference>
<accession>A0A2N9IXJ0</accession>
<dbReference type="AlphaFoldDB" id="A0A2N9IXJ0"/>
<sequence>MFGGLVTAPSNSPHLRKSGSRPVVFDLVTGEVENGVEEDFLHSMEANDLKSVIPPMSTAAIMPYYYSLSGVSVVARLDGIPL</sequence>
<name>A0A2N9IXJ0_FAGSY</name>
<proteinExistence type="predicted"/>